<evidence type="ECO:0000313" key="5">
    <source>
        <dbReference type="Proteomes" id="UP000027120"/>
    </source>
</evidence>
<feature type="compositionally biased region" description="Polar residues" evidence="2">
    <location>
        <begin position="141"/>
        <end position="150"/>
    </location>
</feature>
<dbReference type="InterPro" id="IPR002939">
    <property type="entry name" value="DnaJ_C"/>
</dbReference>
<feature type="region of interest" description="Disordered" evidence="2">
    <location>
        <begin position="57"/>
        <end position="240"/>
    </location>
</feature>
<evidence type="ECO:0000313" key="4">
    <source>
        <dbReference type="EMBL" id="KDO53503.1"/>
    </source>
</evidence>
<dbReference type="SUPFAM" id="SSF49493">
    <property type="entry name" value="HSP40/DnaJ peptide-binding domain"/>
    <property type="match status" value="2"/>
</dbReference>
<dbReference type="SMR" id="A0A067EEI3"/>
<gene>
    <name evidence="4" type="ORF">CISIN_1g014837mg</name>
</gene>
<evidence type="ECO:0000256" key="1">
    <source>
        <dbReference type="ARBA" id="ARBA00023186"/>
    </source>
</evidence>
<organism evidence="4 5">
    <name type="scientific">Citrus sinensis</name>
    <name type="common">Sweet orange</name>
    <name type="synonym">Citrus aurantium var. sinensis</name>
    <dbReference type="NCBI Taxonomy" id="2711"/>
    <lineage>
        <taxon>Eukaryota</taxon>
        <taxon>Viridiplantae</taxon>
        <taxon>Streptophyta</taxon>
        <taxon>Embryophyta</taxon>
        <taxon>Tracheophyta</taxon>
        <taxon>Spermatophyta</taxon>
        <taxon>Magnoliopsida</taxon>
        <taxon>eudicotyledons</taxon>
        <taxon>Gunneridae</taxon>
        <taxon>Pentapetalae</taxon>
        <taxon>rosids</taxon>
        <taxon>malvids</taxon>
        <taxon>Sapindales</taxon>
        <taxon>Rutaceae</taxon>
        <taxon>Aurantioideae</taxon>
        <taxon>Citrus</taxon>
    </lineage>
</organism>
<dbReference type="Pfam" id="PF01556">
    <property type="entry name" value="DnaJ_C"/>
    <property type="match status" value="1"/>
</dbReference>
<dbReference type="InterPro" id="IPR008971">
    <property type="entry name" value="HSP40/DnaJ_pept-bd"/>
</dbReference>
<dbReference type="STRING" id="2711.A0A067EEI3"/>
<protein>
    <recommendedName>
        <fullName evidence="3">Chaperone DnaJ C-terminal domain-containing protein</fullName>
    </recommendedName>
</protein>
<sequence length="417" mass="46667">MGDRSPTSDNVYSIFGHAIGKTYKFVTKWNTDKSPTNKSENEAEAKFDAKFEAYKKGLQRNESSTAGKYNSRGSVDDNFISRSSVFEKCASRRSHTPSPKTAYISNSTSWHNQDQRSTSRKSGPLLLYEQSSDGSIRRGVRTTSSESTEGSVRRGIRTTSSEMSEGSSRRGSRTSSQVSEGSSRRGRTSTDSTEGSTRRGRTSETTMESTADPSLSRNMSRRSPIIFSQTTAARRKPPPVERKLTCTLEELCEGSVKKITINREIVSDDGKIYQEEETLRVKLKPGWKKGTKITFEGKGDRKPGYLPADIVFSIDEKRHPLFRRTGDDLEIGVEIPLVQALTGCSLAVPLLGKEKMNLSFDEIIYPDFEKVIQGQGMPKPKEEGKRGDLRIRFLVEFPTNLSNAQRHEAYTILQDCY</sequence>
<name>A0A067EEI3_CITSI</name>
<keyword evidence="1" id="KW-0143">Chaperone</keyword>
<dbReference type="CDD" id="cd10747">
    <property type="entry name" value="DnaJ_C"/>
    <property type="match status" value="1"/>
</dbReference>
<dbReference type="EMBL" id="KK785013">
    <property type="protein sequence ID" value="KDO53503.1"/>
    <property type="molecule type" value="Genomic_DNA"/>
</dbReference>
<dbReference type="PANTHER" id="PTHR24078:SF522">
    <property type="entry name" value="DNAJ CHAPERONE C-TERMINAL DOMAIN-CONTAINING PROTEIN"/>
    <property type="match status" value="1"/>
</dbReference>
<dbReference type="eggNOG" id="KOG0714">
    <property type="taxonomic scope" value="Eukaryota"/>
</dbReference>
<feature type="compositionally biased region" description="Polar residues" evidence="2">
    <location>
        <begin position="96"/>
        <end position="116"/>
    </location>
</feature>
<evidence type="ECO:0000256" key="2">
    <source>
        <dbReference type="SAM" id="MobiDB-lite"/>
    </source>
</evidence>
<dbReference type="GO" id="GO:0005829">
    <property type="term" value="C:cytosol"/>
    <property type="evidence" value="ECO:0000318"/>
    <property type="project" value="GO_Central"/>
</dbReference>
<dbReference type="AlphaFoldDB" id="A0A067EEI3"/>
<dbReference type="GO" id="GO:0051087">
    <property type="term" value="F:protein-folding chaperone binding"/>
    <property type="evidence" value="ECO:0000318"/>
    <property type="project" value="GO_Central"/>
</dbReference>
<evidence type="ECO:0000259" key="3">
    <source>
        <dbReference type="Pfam" id="PF01556"/>
    </source>
</evidence>
<feature type="compositionally biased region" description="Low complexity" evidence="2">
    <location>
        <begin position="157"/>
        <end position="166"/>
    </location>
</feature>
<dbReference type="PaxDb" id="2711-XP_006471113.1"/>
<dbReference type="GO" id="GO:0006457">
    <property type="term" value="P:protein folding"/>
    <property type="evidence" value="ECO:0007669"/>
    <property type="project" value="InterPro"/>
</dbReference>
<reference evidence="4 5" key="1">
    <citation type="submission" date="2014-04" db="EMBL/GenBank/DDBJ databases">
        <authorList>
            <consortium name="International Citrus Genome Consortium"/>
            <person name="Gmitter F."/>
            <person name="Chen C."/>
            <person name="Farmerie W."/>
            <person name="Harkins T."/>
            <person name="Desany B."/>
            <person name="Mohiuddin M."/>
            <person name="Kodira C."/>
            <person name="Borodovsky M."/>
            <person name="Lomsadze A."/>
            <person name="Burns P."/>
            <person name="Jenkins J."/>
            <person name="Prochnik S."/>
            <person name="Shu S."/>
            <person name="Chapman J."/>
            <person name="Pitluck S."/>
            <person name="Schmutz J."/>
            <person name="Rokhsar D."/>
        </authorList>
    </citation>
    <scope>NUCLEOTIDE SEQUENCE</scope>
</reference>
<dbReference type="FunFam" id="2.60.260.20:FF:000015">
    <property type="entry name" value="Heat shock protein 40"/>
    <property type="match status" value="1"/>
</dbReference>
<dbReference type="GO" id="GO:0051082">
    <property type="term" value="F:unfolded protein binding"/>
    <property type="evidence" value="ECO:0000318"/>
    <property type="project" value="GO_Central"/>
</dbReference>
<dbReference type="Proteomes" id="UP000027120">
    <property type="component" value="Unassembled WGS sequence"/>
</dbReference>
<proteinExistence type="predicted"/>
<keyword evidence="5" id="KW-1185">Reference proteome</keyword>
<dbReference type="Gene3D" id="2.60.260.20">
    <property type="entry name" value="Urease metallochaperone UreE, N-terminal domain"/>
    <property type="match status" value="2"/>
</dbReference>
<dbReference type="FunFam" id="2.60.260.20:FF:000006">
    <property type="entry name" value="DnaJ subfamily B member 13"/>
    <property type="match status" value="1"/>
</dbReference>
<dbReference type="PANTHER" id="PTHR24078">
    <property type="entry name" value="DNAJ HOMOLOG SUBFAMILY C MEMBER"/>
    <property type="match status" value="1"/>
</dbReference>
<dbReference type="InterPro" id="IPR051339">
    <property type="entry name" value="DnaJ_subfamily_B"/>
</dbReference>
<accession>A0A067EEI3</accession>
<feature type="compositionally biased region" description="Polar residues" evidence="2">
    <location>
        <begin position="60"/>
        <end position="73"/>
    </location>
</feature>
<feature type="domain" description="Chaperone DnaJ C-terminal" evidence="3">
    <location>
        <begin position="241"/>
        <end position="398"/>
    </location>
</feature>